<evidence type="ECO:0000256" key="6">
    <source>
        <dbReference type="ARBA" id="ARBA00023002"/>
    </source>
</evidence>
<keyword evidence="6 9" id="KW-0560">Oxidoreductase</keyword>
<comment type="caution">
    <text evidence="12">The sequence shown here is derived from an EMBL/GenBank/DDBJ whole genome shotgun (WGS) entry which is preliminary data.</text>
</comment>
<keyword evidence="4" id="KW-0276">Fatty acid metabolism</keyword>
<dbReference type="CDD" id="cd03505">
    <property type="entry name" value="Delta9-FADS-like"/>
    <property type="match status" value="1"/>
</dbReference>
<dbReference type="PANTHER" id="PTHR11351">
    <property type="entry name" value="ACYL-COA DESATURASE"/>
    <property type="match status" value="1"/>
</dbReference>
<keyword evidence="7" id="KW-0443">Lipid metabolism</keyword>
<dbReference type="EMBL" id="QUSZ01006835">
    <property type="protein sequence ID" value="RHY04432.1"/>
    <property type="molecule type" value="Genomic_DNA"/>
</dbReference>
<feature type="transmembrane region" description="Helical" evidence="11">
    <location>
        <begin position="71"/>
        <end position="90"/>
    </location>
</feature>
<evidence type="ECO:0000256" key="1">
    <source>
        <dbReference type="ARBA" id="ARBA00004141"/>
    </source>
</evidence>
<evidence type="ECO:0000256" key="9">
    <source>
        <dbReference type="RuleBase" id="RU000581"/>
    </source>
</evidence>
<evidence type="ECO:0000256" key="5">
    <source>
        <dbReference type="ARBA" id="ARBA00022989"/>
    </source>
</evidence>
<feature type="transmembrane region" description="Helical" evidence="11">
    <location>
        <begin position="190"/>
        <end position="212"/>
    </location>
</feature>
<comment type="cofactor">
    <cofactor evidence="9">
        <name>Fe(2+)</name>
        <dbReference type="ChEBI" id="CHEBI:29033"/>
    </cofactor>
</comment>
<evidence type="ECO:0000256" key="4">
    <source>
        <dbReference type="ARBA" id="ARBA00022832"/>
    </source>
</evidence>
<dbReference type="GO" id="GO:0004768">
    <property type="term" value="F:stearoyl-CoA 9-desaturase activity"/>
    <property type="evidence" value="ECO:0007669"/>
    <property type="project" value="TreeGrafter"/>
</dbReference>
<dbReference type="GO" id="GO:0005789">
    <property type="term" value="C:endoplasmic reticulum membrane"/>
    <property type="evidence" value="ECO:0007669"/>
    <property type="project" value="TreeGrafter"/>
</dbReference>
<dbReference type="GO" id="GO:0005506">
    <property type="term" value="F:iron ion binding"/>
    <property type="evidence" value="ECO:0007669"/>
    <property type="project" value="TreeGrafter"/>
</dbReference>
<dbReference type="VEuPathDB" id="FungiDB:H257_13983"/>
<evidence type="ECO:0000256" key="3">
    <source>
        <dbReference type="ARBA" id="ARBA00022692"/>
    </source>
</evidence>
<dbReference type="PRINTS" id="PR00075">
    <property type="entry name" value="FACDDSATRASE"/>
</dbReference>
<dbReference type="PANTHER" id="PTHR11351:SF101">
    <property type="entry name" value="FATTY ACID DESATURASE DOMAIN-CONTAINING PROTEIN"/>
    <property type="match status" value="1"/>
</dbReference>
<dbReference type="Proteomes" id="UP000265427">
    <property type="component" value="Unassembled WGS sequence"/>
</dbReference>
<comment type="domain">
    <text evidence="9">The histidine box domains are involved in binding the catalytic metal ions.</text>
</comment>
<feature type="region of interest" description="Disordered" evidence="10">
    <location>
        <begin position="1"/>
        <end position="26"/>
    </location>
</feature>
<sequence>MAPRRSSIPTSGAEPATTPSPQPPSTAASLTPAFSWSEVVWVNVVVMTVWHVGAAYGAICVMPQASLSANLVLWVSFWFWAALGVTAGSHRLWSHRSYKAKLPLQIFLMLLSSMAYQNSIFEWSRDHRVHHKGSDTTADPHNSNRGFFFAHMGWLLTRKHPDVFTESRKINNRDLETDPIVQFQKRHYQVIGLGMCYGFPTTVGYVCFGSAWQGFWIGGVFRHVWLLHMTWCVNSVAHFFGYKPYDRNIRAVENLFVSIGAVGEGWHNYHHRYPTDYATSEFGFLYQWNPTKLFIEIMAAVGLAYDLKRSTTAAATRERLAIAIDQQVVKGILAPPTTPLQQALTWAVHTAKSTLFAT</sequence>
<dbReference type="GO" id="GO:0006636">
    <property type="term" value="P:unsaturated fatty acid biosynthetic process"/>
    <property type="evidence" value="ECO:0007669"/>
    <property type="project" value="TreeGrafter"/>
</dbReference>
<dbReference type="InterPro" id="IPR015876">
    <property type="entry name" value="Acyl-CoA_DS"/>
</dbReference>
<keyword evidence="8 11" id="KW-0472">Membrane</keyword>
<keyword evidence="9" id="KW-0444">Lipid biosynthesis</keyword>
<evidence type="ECO:0000256" key="7">
    <source>
        <dbReference type="ARBA" id="ARBA00023098"/>
    </source>
</evidence>
<evidence type="ECO:0000256" key="2">
    <source>
        <dbReference type="ARBA" id="ARBA00009295"/>
    </source>
</evidence>
<keyword evidence="9" id="KW-0275">Fatty acid biosynthesis</keyword>
<keyword evidence="5 11" id="KW-1133">Transmembrane helix</keyword>
<evidence type="ECO:0000256" key="8">
    <source>
        <dbReference type="ARBA" id="ARBA00023136"/>
    </source>
</evidence>
<proteinExistence type="inferred from homology"/>
<evidence type="ECO:0000313" key="12">
    <source>
        <dbReference type="EMBL" id="RHY04432.1"/>
    </source>
</evidence>
<evidence type="ECO:0000256" key="10">
    <source>
        <dbReference type="SAM" id="MobiDB-lite"/>
    </source>
</evidence>
<reference evidence="12 13" key="1">
    <citation type="submission" date="2018-08" db="EMBL/GenBank/DDBJ databases">
        <title>Aphanomyces genome sequencing and annotation.</title>
        <authorList>
            <person name="Minardi D."/>
            <person name="Oidtmann B."/>
            <person name="Van Der Giezen M."/>
            <person name="Studholme D.J."/>
        </authorList>
    </citation>
    <scope>NUCLEOTIDE SEQUENCE [LARGE SCALE GENOMIC DNA]</scope>
    <source>
        <strain evidence="12 13">Kv</strain>
    </source>
</reference>
<dbReference type="AlphaFoldDB" id="A0A397AA39"/>
<feature type="transmembrane region" description="Helical" evidence="11">
    <location>
        <begin position="39"/>
        <end position="59"/>
    </location>
</feature>
<evidence type="ECO:0000256" key="11">
    <source>
        <dbReference type="SAM" id="Phobius"/>
    </source>
</evidence>
<protein>
    <submittedName>
        <fullName evidence="12">Uncharacterized protein</fullName>
    </submittedName>
</protein>
<name>A0A397AA39_APHAT</name>
<organism evidence="12 13">
    <name type="scientific">Aphanomyces astaci</name>
    <name type="common">Crayfish plague agent</name>
    <dbReference type="NCBI Taxonomy" id="112090"/>
    <lineage>
        <taxon>Eukaryota</taxon>
        <taxon>Sar</taxon>
        <taxon>Stramenopiles</taxon>
        <taxon>Oomycota</taxon>
        <taxon>Saprolegniomycetes</taxon>
        <taxon>Saprolegniales</taxon>
        <taxon>Verrucalvaceae</taxon>
        <taxon>Aphanomyces</taxon>
    </lineage>
</organism>
<comment type="subcellular location">
    <subcellularLocation>
        <location evidence="1">Membrane</location>
        <topology evidence="1">Multi-pass membrane protein</topology>
    </subcellularLocation>
</comment>
<accession>A0A397AA39</accession>
<keyword evidence="3 9" id="KW-0812">Transmembrane</keyword>
<comment type="similarity">
    <text evidence="2 9">Belongs to the fatty acid desaturase type 1 family.</text>
</comment>
<gene>
    <name evidence="12" type="ORF">DYB36_003955</name>
</gene>
<evidence type="ECO:0000313" key="13">
    <source>
        <dbReference type="Proteomes" id="UP000265427"/>
    </source>
</evidence>